<dbReference type="InterPro" id="IPR050316">
    <property type="entry name" value="Tyrosinase/Hemocyanin"/>
</dbReference>
<dbReference type="GO" id="GO:0016491">
    <property type="term" value="F:oxidoreductase activity"/>
    <property type="evidence" value="ECO:0007669"/>
    <property type="project" value="InterPro"/>
</dbReference>
<gene>
    <name evidence="4" type="ORF">LX32DRAFT_666663</name>
</gene>
<keyword evidence="1" id="KW-0479">Metal-binding</keyword>
<dbReference type="Proteomes" id="UP001232148">
    <property type="component" value="Unassembled WGS sequence"/>
</dbReference>
<name>A0AAD9M015_9PEZI</name>
<dbReference type="EMBL" id="MU842963">
    <property type="protein sequence ID" value="KAK2024510.1"/>
    <property type="molecule type" value="Genomic_DNA"/>
</dbReference>
<feature type="chain" id="PRO_5042001509" evidence="2">
    <location>
        <begin position="19"/>
        <end position="354"/>
    </location>
</feature>
<keyword evidence="5" id="KW-1185">Reference proteome</keyword>
<proteinExistence type="predicted"/>
<evidence type="ECO:0000256" key="1">
    <source>
        <dbReference type="ARBA" id="ARBA00022723"/>
    </source>
</evidence>
<dbReference type="InterPro" id="IPR008922">
    <property type="entry name" value="Di-copper_centre_dom_sf"/>
</dbReference>
<evidence type="ECO:0000259" key="3">
    <source>
        <dbReference type="PROSITE" id="PS00498"/>
    </source>
</evidence>
<comment type="caution">
    <text evidence="4">The sequence shown here is derived from an EMBL/GenBank/DDBJ whole genome shotgun (WGS) entry which is preliminary data.</text>
</comment>
<dbReference type="PANTHER" id="PTHR11474">
    <property type="entry name" value="TYROSINASE FAMILY MEMBER"/>
    <property type="match status" value="1"/>
</dbReference>
<organism evidence="4 5">
    <name type="scientific">Colletotrichum zoysiae</name>
    <dbReference type="NCBI Taxonomy" id="1216348"/>
    <lineage>
        <taxon>Eukaryota</taxon>
        <taxon>Fungi</taxon>
        <taxon>Dikarya</taxon>
        <taxon>Ascomycota</taxon>
        <taxon>Pezizomycotina</taxon>
        <taxon>Sordariomycetes</taxon>
        <taxon>Hypocreomycetidae</taxon>
        <taxon>Glomerellales</taxon>
        <taxon>Glomerellaceae</taxon>
        <taxon>Colletotrichum</taxon>
        <taxon>Colletotrichum graminicola species complex</taxon>
    </lineage>
</organism>
<feature type="domain" description="Tyrosinase copper-binding" evidence="3">
    <location>
        <begin position="283"/>
        <end position="294"/>
    </location>
</feature>
<evidence type="ECO:0000313" key="5">
    <source>
        <dbReference type="Proteomes" id="UP001232148"/>
    </source>
</evidence>
<dbReference type="Gene3D" id="1.10.1280.10">
    <property type="entry name" value="Di-copper center containing domain from catechol oxidase"/>
    <property type="match status" value="1"/>
</dbReference>
<accession>A0AAD9M015</accession>
<evidence type="ECO:0000256" key="2">
    <source>
        <dbReference type="SAM" id="SignalP"/>
    </source>
</evidence>
<dbReference type="InterPro" id="IPR002227">
    <property type="entry name" value="Tyrosinase_Cu-bd"/>
</dbReference>
<dbReference type="Pfam" id="PF00264">
    <property type="entry name" value="Tyrosinase"/>
    <property type="match status" value="1"/>
</dbReference>
<evidence type="ECO:0000313" key="4">
    <source>
        <dbReference type="EMBL" id="KAK2024510.1"/>
    </source>
</evidence>
<dbReference type="PROSITE" id="PS00498">
    <property type="entry name" value="TYROSINASE_2"/>
    <property type="match status" value="1"/>
</dbReference>
<sequence length="354" mass="39478">MQISKIVLSAYWIGIAAATPVPNSAGSGNQLKPRLECPPPPQLNGDVSIFGLAATLIDDHKAKKSDSSASSQHDRCTDPYFRKEWRMLSGQEKSDYIEAVKCLASTPSVITGDGTIHDDFAFVHNMHAHSTHDKAAFLPWHRRFISVYEAYLKNTCSYAGALPYWDWTLDWENFRESPIFSSVTGFGGDGATSAPQSVGEGHCVTDGPFADLQPLYYGPDIKPHCLSRGFTDFPGRNASPEVVQNSLGEKDYKTFLAAVESGPHNMAPNGLRGEFYHFTAPNDPVFYLHHAQLDRLWFIWQRRDEKLRLTEYSGRNESATLDDLLHMEDLEEDVSVSQVMDTRGGGLCYQYSLT</sequence>
<dbReference type="PRINTS" id="PR00092">
    <property type="entry name" value="TYROSINASE"/>
</dbReference>
<dbReference type="GO" id="GO:0046872">
    <property type="term" value="F:metal ion binding"/>
    <property type="evidence" value="ECO:0007669"/>
    <property type="project" value="UniProtKB-KW"/>
</dbReference>
<dbReference type="AlphaFoldDB" id="A0AAD9M015"/>
<protein>
    <submittedName>
        <fullName evidence="4">Di-copper centre-containing protein</fullName>
    </submittedName>
</protein>
<feature type="signal peptide" evidence="2">
    <location>
        <begin position="1"/>
        <end position="18"/>
    </location>
</feature>
<keyword evidence="2" id="KW-0732">Signal</keyword>
<dbReference type="PANTHER" id="PTHR11474:SF127">
    <property type="entry name" value="TYROSINASE COPPER-BINDING DOMAIN-CONTAINING PROTEIN"/>
    <property type="match status" value="1"/>
</dbReference>
<dbReference type="SUPFAM" id="SSF48056">
    <property type="entry name" value="Di-copper centre-containing domain"/>
    <property type="match status" value="1"/>
</dbReference>
<reference evidence="4" key="1">
    <citation type="submission" date="2021-06" db="EMBL/GenBank/DDBJ databases">
        <title>Comparative genomics, transcriptomics and evolutionary studies reveal genomic signatures of adaptation to plant cell wall in hemibiotrophic fungi.</title>
        <authorList>
            <consortium name="DOE Joint Genome Institute"/>
            <person name="Baroncelli R."/>
            <person name="Diaz J.F."/>
            <person name="Benocci T."/>
            <person name="Peng M."/>
            <person name="Battaglia E."/>
            <person name="Haridas S."/>
            <person name="Andreopoulos W."/>
            <person name="Labutti K."/>
            <person name="Pangilinan J."/>
            <person name="Floch G.L."/>
            <person name="Makela M.R."/>
            <person name="Henrissat B."/>
            <person name="Grigoriev I.V."/>
            <person name="Crouch J.A."/>
            <person name="De Vries R.P."/>
            <person name="Sukno S.A."/>
            <person name="Thon M.R."/>
        </authorList>
    </citation>
    <scope>NUCLEOTIDE SEQUENCE</scope>
    <source>
        <strain evidence="4">MAFF235873</strain>
    </source>
</reference>